<organism evidence="9 10">
    <name type="scientific">Rhizoctonia solani</name>
    <dbReference type="NCBI Taxonomy" id="456999"/>
    <lineage>
        <taxon>Eukaryota</taxon>
        <taxon>Fungi</taxon>
        <taxon>Dikarya</taxon>
        <taxon>Basidiomycota</taxon>
        <taxon>Agaricomycotina</taxon>
        <taxon>Agaricomycetes</taxon>
        <taxon>Cantharellales</taxon>
        <taxon>Ceratobasidiaceae</taxon>
        <taxon>Rhizoctonia</taxon>
    </lineage>
</organism>
<dbReference type="SUPFAM" id="SSF160059">
    <property type="entry name" value="PriA/YqbF domain"/>
    <property type="match status" value="1"/>
</dbReference>
<dbReference type="PIRSF" id="PIRSF007764">
    <property type="entry name" value="Sld5"/>
    <property type="match status" value="1"/>
</dbReference>
<dbReference type="GO" id="GO:0000727">
    <property type="term" value="P:double-strand break repair via break-induced replication"/>
    <property type="evidence" value="ECO:0007669"/>
    <property type="project" value="TreeGrafter"/>
</dbReference>
<comment type="subcellular location">
    <subcellularLocation>
        <location evidence="1 6">Nucleus</location>
    </subcellularLocation>
</comment>
<dbReference type="InterPro" id="IPR036224">
    <property type="entry name" value="GINS_bundle-like_dom_sf"/>
</dbReference>
<evidence type="ECO:0000313" key="10">
    <source>
        <dbReference type="Proteomes" id="UP000663888"/>
    </source>
</evidence>
<dbReference type="PANTHER" id="PTHR21206">
    <property type="entry name" value="SLD5 PROTEIN"/>
    <property type="match status" value="1"/>
</dbReference>
<proteinExistence type="inferred from homology"/>
<accession>A0A8H3CJN7</accession>
<name>A0A8H3CJN7_9AGAM</name>
<dbReference type="CDD" id="cd21692">
    <property type="entry name" value="GINS_B_Sld5"/>
    <property type="match status" value="1"/>
</dbReference>
<evidence type="ECO:0000256" key="3">
    <source>
        <dbReference type="ARBA" id="ARBA00014804"/>
    </source>
</evidence>
<dbReference type="InterPro" id="IPR031633">
    <property type="entry name" value="SLD5_C"/>
</dbReference>
<keyword evidence="5 6" id="KW-0539">Nucleus</keyword>
<evidence type="ECO:0000259" key="7">
    <source>
        <dbReference type="Pfam" id="PF05916"/>
    </source>
</evidence>
<feature type="domain" description="DNA replication complex GINS protein SLD5 C-terminal" evidence="8">
    <location>
        <begin position="195"/>
        <end position="244"/>
    </location>
</feature>
<sequence>MSTWDDDLPGLPPRIEGAMDFERQQTGAGEETNTTVDTAEVIGLNPDNPTTKLMRVLMNERYAPELLPWEGQLIEDVLEKLHQQNQMVEYLRSDDSTSEDEHFRMSYVQLDMERIKFQIRSYVRTRLYKVEKYASHIMTTPEIQSRMSVLEQNHAISYKNLFKAHMHRTVLDNLPEGLRSLTEVFPDGRSMVPEPNMNQGAFIYAIEDCGPVRFPDGSSVNVDKGSIHIFQYGTIKHLVQRGDAMFI</sequence>
<comment type="caution">
    <text evidence="9">The sequence shown here is derived from an EMBL/GenBank/DDBJ whole genome shotgun (WGS) entry which is preliminary data.</text>
</comment>
<dbReference type="InterPro" id="IPR038749">
    <property type="entry name" value="Sld5_GINS_A"/>
</dbReference>
<gene>
    <name evidence="9" type="ORF">RDB_LOCUS130631</name>
</gene>
<reference evidence="9" key="1">
    <citation type="submission" date="2021-01" db="EMBL/GenBank/DDBJ databases">
        <authorList>
            <person name="Kaushik A."/>
        </authorList>
    </citation>
    <scope>NUCLEOTIDE SEQUENCE</scope>
    <source>
        <strain evidence="9">AG4-R118</strain>
    </source>
</reference>
<dbReference type="AlphaFoldDB" id="A0A8H3CJN7"/>
<dbReference type="PANTHER" id="PTHR21206:SF0">
    <property type="entry name" value="DNA REPLICATION COMPLEX GINS PROTEIN SLD5"/>
    <property type="match status" value="1"/>
</dbReference>
<dbReference type="EMBL" id="CAJMWX010001373">
    <property type="protein sequence ID" value="CAE6484994.1"/>
    <property type="molecule type" value="Genomic_DNA"/>
</dbReference>
<evidence type="ECO:0000256" key="4">
    <source>
        <dbReference type="ARBA" id="ARBA00022705"/>
    </source>
</evidence>
<dbReference type="Pfam" id="PF05916">
    <property type="entry name" value="Sld5"/>
    <property type="match status" value="1"/>
</dbReference>
<dbReference type="InterPro" id="IPR008591">
    <property type="entry name" value="GINS_Sld5"/>
</dbReference>
<dbReference type="InterPro" id="IPR021151">
    <property type="entry name" value="GINS_A"/>
</dbReference>
<evidence type="ECO:0000256" key="2">
    <source>
        <dbReference type="ARBA" id="ARBA00008187"/>
    </source>
</evidence>
<evidence type="ECO:0000256" key="5">
    <source>
        <dbReference type="ARBA" id="ARBA00023242"/>
    </source>
</evidence>
<keyword evidence="4 6" id="KW-0235">DNA replication</keyword>
<dbReference type="CDD" id="cd11711">
    <property type="entry name" value="GINS_A_Sld5"/>
    <property type="match status" value="1"/>
</dbReference>
<evidence type="ECO:0000256" key="1">
    <source>
        <dbReference type="ARBA" id="ARBA00004123"/>
    </source>
</evidence>
<evidence type="ECO:0000256" key="6">
    <source>
        <dbReference type="PIRNR" id="PIRNR007764"/>
    </source>
</evidence>
<evidence type="ECO:0000313" key="9">
    <source>
        <dbReference type="EMBL" id="CAE6484994.1"/>
    </source>
</evidence>
<dbReference type="GO" id="GO:0000811">
    <property type="term" value="C:GINS complex"/>
    <property type="evidence" value="ECO:0007669"/>
    <property type="project" value="UniProtKB-UniRule"/>
</dbReference>
<comment type="similarity">
    <text evidence="2 6">Belongs to the GINS4/SLD5 family.</text>
</comment>
<protein>
    <recommendedName>
        <fullName evidence="3 6">DNA replication complex GINS protein SLD5</fullName>
    </recommendedName>
</protein>
<dbReference type="Gene3D" id="1.20.58.1030">
    <property type="match status" value="1"/>
</dbReference>
<comment type="function">
    <text evidence="6">The GINS complex plays an essential role in the initiation of DNA replication.</text>
</comment>
<dbReference type="GO" id="GO:0006261">
    <property type="term" value="P:DNA-templated DNA replication"/>
    <property type="evidence" value="ECO:0007669"/>
    <property type="project" value="InterPro"/>
</dbReference>
<dbReference type="Pfam" id="PF16922">
    <property type="entry name" value="SLD5_C"/>
    <property type="match status" value="1"/>
</dbReference>
<dbReference type="SUPFAM" id="SSF158573">
    <property type="entry name" value="GINS helical bundle-like"/>
    <property type="match status" value="1"/>
</dbReference>
<dbReference type="Proteomes" id="UP000663888">
    <property type="component" value="Unassembled WGS sequence"/>
</dbReference>
<feature type="domain" description="GINS subunit" evidence="7">
    <location>
        <begin position="73"/>
        <end position="167"/>
    </location>
</feature>
<evidence type="ECO:0000259" key="8">
    <source>
        <dbReference type="Pfam" id="PF16922"/>
    </source>
</evidence>